<evidence type="ECO:0000313" key="8">
    <source>
        <dbReference type="RefSeq" id="XP_022256035.1"/>
    </source>
</evidence>
<dbReference type="Proteomes" id="UP000694941">
    <property type="component" value="Unplaced"/>
</dbReference>
<dbReference type="PIRSF" id="PIRSF017529">
    <property type="entry name" value="Aquaporin_11/12"/>
    <property type="match status" value="1"/>
</dbReference>
<evidence type="ECO:0000256" key="2">
    <source>
        <dbReference type="ARBA" id="ARBA00005900"/>
    </source>
</evidence>
<evidence type="ECO:0000313" key="9">
    <source>
        <dbReference type="RefSeq" id="XP_022256036.1"/>
    </source>
</evidence>
<dbReference type="Gene3D" id="1.20.1080.10">
    <property type="entry name" value="Glycerol uptake facilitator protein"/>
    <property type="match status" value="1"/>
</dbReference>
<evidence type="ECO:0000256" key="5">
    <source>
        <dbReference type="ARBA" id="ARBA00023136"/>
    </source>
</evidence>
<keyword evidence="5 6" id="KW-0472">Membrane</keyword>
<comment type="similarity">
    <text evidence="2">Belongs to the MIP/aquaporin (TC 1.A.8) family. AQP11/AQP12 subfamily.</text>
</comment>
<evidence type="ECO:0000313" key="7">
    <source>
        <dbReference type="Proteomes" id="UP000694941"/>
    </source>
</evidence>
<accession>A0ABM1TJH9</accession>
<name>A0ABM1TJH9_LIMPO</name>
<evidence type="ECO:0000256" key="6">
    <source>
        <dbReference type="SAM" id="Phobius"/>
    </source>
</evidence>
<evidence type="ECO:0000256" key="4">
    <source>
        <dbReference type="ARBA" id="ARBA00022989"/>
    </source>
</evidence>
<evidence type="ECO:0000313" key="10">
    <source>
        <dbReference type="RefSeq" id="XP_022256037.1"/>
    </source>
</evidence>
<dbReference type="RefSeq" id="XP_022256035.1">
    <property type="nucleotide sequence ID" value="XM_022400327.1"/>
</dbReference>
<dbReference type="InterPro" id="IPR016697">
    <property type="entry name" value="Aquaporin_11/12"/>
</dbReference>
<dbReference type="PANTHER" id="PTHR21191:SF16">
    <property type="entry name" value="AQUAPORIN"/>
    <property type="match status" value="1"/>
</dbReference>
<proteinExistence type="inferred from homology"/>
<gene>
    <name evidence="8 9 10" type="primary">LOC106471721</name>
</gene>
<feature type="transmembrane region" description="Helical" evidence="6">
    <location>
        <begin position="229"/>
        <end position="247"/>
    </location>
</feature>
<evidence type="ECO:0000256" key="1">
    <source>
        <dbReference type="ARBA" id="ARBA00004141"/>
    </source>
</evidence>
<organism evidence="7 8">
    <name type="scientific">Limulus polyphemus</name>
    <name type="common">Atlantic horseshoe crab</name>
    <dbReference type="NCBI Taxonomy" id="6850"/>
    <lineage>
        <taxon>Eukaryota</taxon>
        <taxon>Metazoa</taxon>
        <taxon>Ecdysozoa</taxon>
        <taxon>Arthropoda</taxon>
        <taxon>Chelicerata</taxon>
        <taxon>Merostomata</taxon>
        <taxon>Xiphosura</taxon>
        <taxon>Limulidae</taxon>
        <taxon>Limulus</taxon>
    </lineage>
</organism>
<feature type="transmembrane region" description="Helical" evidence="6">
    <location>
        <begin position="186"/>
        <end position="209"/>
    </location>
</feature>
<reference evidence="8 9" key="1">
    <citation type="submission" date="2025-05" db="UniProtKB">
        <authorList>
            <consortium name="RefSeq"/>
        </authorList>
    </citation>
    <scope>IDENTIFICATION</scope>
    <source>
        <tissue evidence="8 9">Muscle</tissue>
    </source>
</reference>
<dbReference type="InterPro" id="IPR023271">
    <property type="entry name" value="Aquaporin-like"/>
</dbReference>
<evidence type="ECO:0000256" key="3">
    <source>
        <dbReference type="ARBA" id="ARBA00022692"/>
    </source>
</evidence>
<keyword evidence="3 6" id="KW-0812">Transmembrane</keyword>
<dbReference type="InterPro" id="IPR000425">
    <property type="entry name" value="MIP"/>
</dbReference>
<keyword evidence="4 6" id="KW-1133">Transmembrane helix</keyword>
<dbReference type="PRINTS" id="PR00783">
    <property type="entry name" value="MINTRINSICP"/>
</dbReference>
<sequence length="259" mass="28719">MFVPVPEDFVPYSILLINVILFKVMRDVTFAVVPSHLRSLVAEFISTLELCSDYAELGVVYERHGYVALGLTLTLVSYWWHQVFEDTEACPCGPIEDYVLRYPVPSGDIAKTLIGQILGGICSIRYTKLVWSFHLISEHRVLHTTQLCKAVLKITVLRGVLIEAFITFVSRLVALQSRKWDVKTAGVINSITITVLSLGALGTTGGFFNPILASVLTLGCHGNTLTEHVAVYWIGAFLGGLVARLLHQTLEEVTKRKES</sequence>
<feature type="transmembrane region" description="Helical" evidence="6">
    <location>
        <begin position="156"/>
        <end position="174"/>
    </location>
</feature>
<keyword evidence="7" id="KW-1185">Reference proteome</keyword>
<dbReference type="PANTHER" id="PTHR21191">
    <property type="entry name" value="AQUAPORIN"/>
    <property type="match status" value="1"/>
</dbReference>
<dbReference type="RefSeq" id="XP_022256037.1">
    <property type="nucleotide sequence ID" value="XM_022400329.1"/>
</dbReference>
<protein>
    <submittedName>
        <fullName evidence="8 9">Aquaporin-11-like</fullName>
    </submittedName>
</protein>
<comment type="subcellular location">
    <subcellularLocation>
        <location evidence="1">Membrane</location>
        <topology evidence="1">Multi-pass membrane protein</topology>
    </subcellularLocation>
</comment>
<dbReference type="RefSeq" id="XP_022256036.1">
    <property type="nucleotide sequence ID" value="XM_022400328.1"/>
</dbReference>
<dbReference type="SUPFAM" id="SSF81338">
    <property type="entry name" value="Aquaporin-like"/>
    <property type="match status" value="1"/>
</dbReference>
<dbReference type="InterPro" id="IPR051883">
    <property type="entry name" value="AQP11/12_channel"/>
</dbReference>
<dbReference type="GeneID" id="106471721"/>